<dbReference type="InterPro" id="IPR012337">
    <property type="entry name" value="RNaseH-like_sf"/>
</dbReference>
<evidence type="ECO:0000256" key="2">
    <source>
        <dbReference type="ARBA" id="ARBA00022517"/>
    </source>
</evidence>
<organism evidence="7 8">
    <name type="scientific">Dactylosporangium matsuzakiense</name>
    <dbReference type="NCBI Taxonomy" id="53360"/>
    <lineage>
        <taxon>Bacteria</taxon>
        <taxon>Bacillati</taxon>
        <taxon>Actinomycetota</taxon>
        <taxon>Actinomycetes</taxon>
        <taxon>Micromonosporales</taxon>
        <taxon>Micromonosporaceae</taxon>
        <taxon>Dactylosporangium</taxon>
    </lineage>
</organism>
<dbReference type="RefSeq" id="WP_223095949.1">
    <property type="nucleotide sequence ID" value="NZ_BAAAXA010000001.1"/>
</dbReference>
<dbReference type="SMART" id="SM00732">
    <property type="entry name" value="YqgFc"/>
    <property type="match status" value="1"/>
</dbReference>
<accession>A0A9W6KI23</accession>
<dbReference type="EC" id="3.1.-.-" evidence="5"/>
<evidence type="ECO:0000259" key="6">
    <source>
        <dbReference type="SMART" id="SM00732"/>
    </source>
</evidence>
<evidence type="ECO:0000256" key="4">
    <source>
        <dbReference type="ARBA" id="ARBA00022801"/>
    </source>
</evidence>
<dbReference type="NCBIfam" id="TIGR00250">
    <property type="entry name" value="RNAse_H_YqgF"/>
    <property type="match status" value="1"/>
</dbReference>
<protein>
    <recommendedName>
        <fullName evidence="5">Putative pre-16S rRNA nuclease</fullName>
        <ecNumber evidence="5">3.1.-.-</ecNumber>
    </recommendedName>
</protein>
<evidence type="ECO:0000256" key="1">
    <source>
        <dbReference type="ARBA" id="ARBA00022490"/>
    </source>
</evidence>
<keyword evidence="3 5" id="KW-0540">Nuclease</keyword>
<dbReference type="InterPro" id="IPR005227">
    <property type="entry name" value="YqgF"/>
</dbReference>
<dbReference type="CDD" id="cd16964">
    <property type="entry name" value="YqgF"/>
    <property type="match status" value="1"/>
</dbReference>
<evidence type="ECO:0000256" key="5">
    <source>
        <dbReference type="HAMAP-Rule" id="MF_00651"/>
    </source>
</evidence>
<comment type="function">
    <text evidence="5">Could be a nuclease involved in processing of the 5'-end of pre-16S rRNA.</text>
</comment>
<dbReference type="SUPFAM" id="SSF53098">
    <property type="entry name" value="Ribonuclease H-like"/>
    <property type="match status" value="1"/>
</dbReference>
<name>A0A9W6KI23_9ACTN</name>
<keyword evidence="8" id="KW-1185">Reference proteome</keyword>
<evidence type="ECO:0000313" key="7">
    <source>
        <dbReference type="EMBL" id="GLL02476.1"/>
    </source>
</evidence>
<dbReference type="Proteomes" id="UP001143480">
    <property type="component" value="Unassembled WGS sequence"/>
</dbReference>
<reference evidence="7" key="2">
    <citation type="submission" date="2023-01" db="EMBL/GenBank/DDBJ databases">
        <authorList>
            <person name="Sun Q."/>
            <person name="Evtushenko L."/>
        </authorList>
    </citation>
    <scope>NUCLEOTIDE SEQUENCE</scope>
    <source>
        <strain evidence="7">VKM Ac-1321</strain>
    </source>
</reference>
<dbReference type="EMBL" id="BSFP01000024">
    <property type="protein sequence ID" value="GLL02476.1"/>
    <property type="molecule type" value="Genomic_DNA"/>
</dbReference>
<comment type="subcellular location">
    <subcellularLocation>
        <location evidence="5">Cytoplasm</location>
    </subcellularLocation>
</comment>
<sequence length="155" mass="16740">MEQWTRGRRLGIDVGSVRVGVAVCDPDGILASPVATVARDQHTEPDKVPSDMAEILRHAGEYEAVELVVGLPINLAGQEGPAAASIRQYANRLAELAAPVPVLLTDERMSTAMATRRLSERGVRGRRQRAVVDQAAAVEILQRWLDARRAGAVRG</sequence>
<proteinExistence type="inferred from homology"/>
<feature type="domain" description="YqgF/RNase H-like" evidence="6">
    <location>
        <begin position="7"/>
        <end position="114"/>
    </location>
</feature>
<evidence type="ECO:0000256" key="3">
    <source>
        <dbReference type="ARBA" id="ARBA00022722"/>
    </source>
</evidence>
<dbReference type="GO" id="GO:0016788">
    <property type="term" value="F:hydrolase activity, acting on ester bonds"/>
    <property type="evidence" value="ECO:0007669"/>
    <property type="project" value="UniProtKB-UniRule"/>
</dbReference>
<gene>
    <name evidence="7" type="ORF">GCM10017581_042180</name>
</gene>
<dbReference type="HAMAP" id="MF_00651">
    <property type="entry name" value="Nuclease_YqgF"/>
    <property type="match status" value="1"/>
</dbReference>
<dbReference type="Gene3D" id="3.30.420.140">
    <property type="entry name" value="YqgF/RNase H-like domain"/>
    <property type="match status" value="1"/>
</dbReference>
<dbReference type="GO" id="GO:0005829">
    <property type="term" value="C:cytosol"/>
    <property type="evidence" value="ECO:0007669"/>
    <property type="project" value="TreeGrafter"/>
</dbReference>
<comment type="caution">
    <text evidence="7">The sequence shown here is derived from an EMBL/GenBank/DDBJ whole genome shotgun (WGS) entry which is preliminary data.</text>
</comment>
<dbReference type="AlphaFoldDB" id="A0A9W6KI23"/>
<dbReference type="InterPro" id="IPR006641">
    <property type="entry name" value="YqgF/RNaseH-like_dom"/>
</dbReference>
<comment type="similarity">
    <text evidence="5">Belongs to the YqgF HJR family.</text>
</comment>
<evidence type="ECO:0000313" key="8">
    <source>
        <dbReference type="Proteomes" id="UP001143480"/>
    </source>
</evidence>
<dbReference type="GO" id="GO:0004518">
    <property type="term" value="F:nuclease activity"/>
    <property type="evidence" value="ECO:0007669"/>
    <property type="project" value="UniProtKB-KW"/>
</dbReference>
<keyword evidence="2 5" id="KW-0690">Ribosome biogenesis</keyword>
<dbReference type="Pfam" id="PF03652">
    <property type="entry name" value="RuvX"/>
    <property type="match status" value="1"/>
</dbReference>
<dbReference type="PANTHER" id="PTHR33317:SF4">
    <property type="entry name" value="POLYNUCLEOTIDYL TRANSFERASE, RIBONUCLEASE H-LIKE SUPERFAMILY PROTEIN"/>
    <property type="match status" value="1"/>
</dbReference>
<dbReference type="GO" id="GO:0000967">
    <property type="term" value="P:rRNA 5'-end processing"/>
    <property type="evidence" value="ECO:0007669"/>
    <property type="project" value="UniProtKB-UniRule"/>
</dbReference>
<keyword evidence="4 5" id="KW-0378">Hydrolase</keyword>
<keyword evidence="1 5" id="KW-0963">Cytoplasm</keyword>
<dbReference type="PANTHER" id="PTHR33317">
    <property type="entry name" value="POLYNUCLEOTIDYL TRANSFERASE, RIBONUCLEASE H-LIKE SUPERFAMILY PROTEIN"/>
    <property type="match status" value="1"/>
</dbReference>
<reference evidence="7" key="1">
    <citation type="journal article" date="2014" name="Int. J. Syst. Evol. Microbiol.">
        <title>Complete genome sequence of Corynebacterium casei LMG S-19264T (=DSM 44701T), isolated from a smear-ripened cheese.</title>
        <authorList>
            <consortium name="US DOE Joint Genome Institute (JGI-PGF)"/>
            <person name="Walter F."/>
            <person name="Albersmeier A."/>
            <person name="Kalinowski J."/>
            <person name="Ruckert C."/>
        </authorList>
    </citation>
    <scope>NUCLEOTIDE SEQUENCE</scope>
    <source>
        <strain evidence="7">VKM Ac-1321</strain>
    </source>
</reference>
<dbReference type="InterPro" id="IPR037027">
    <property type="entry name" value="YqgF/RNaseH-like_dom_sf"/>
</dbReference>